<keyword evidence="8" id="KW-1185">Reference proteome</keyword>
<feature type="transmembrane region" description="Helical" evidence="6">
    <location>
        <begin position="239"/>
        <end position="262"/>
    </location>
</feature>
<feature type="transmembrane region" description="Helical" evidence="6">
    <location>
        <begin position="369"/>
        <end position="387"/>
    </location>
</feature>
<keyword evidence="4 6" id="KW-1133">Transmembrane helix</keyword>
<feature type="transmembrane region" description="Helical" evidence="6">
    <location>
        <begin position="173"/>
        <end position="198"/>
    </location>
</feature>
<dbReference type="PANTHER" id="PTHR12995">
    <property type="entry name" value="FI21814P1"/>
    <property type="match status" value="1"/>
</dbReference>
<feature type="transmembrane region" description="Helical" evidence="6">
    <location>
        <begin position="393"/>
        <end position="413"/>
    </location>
</feature>
<keyword evidence="3 6" id="KW-0812">Transmembrane</keyword>
<dbReference type="GO" id="GO:0016020">
    <property type="term" value="C:membrane"/>
    <property type="evidence" value="ECO:0007669"/>
    <property type="project" value="UniProtKB-SubCell"/>
</dbReference>
<accession>A0A0T6AZH4</accession>
<evidence type="ECO:0000313" key="8">
    <source>
        <dbReference type="Proteomes" id="UP000051574"/>
    </source>
</evidence>
<sequence>MPGGSRRLPRTVRSTVTSSLQLIPGEIGYNRYSPLGAAVPTLPGLDHPTAPKHFPFPNTPIDSDLVFEALMYFFTITAAGLQFLHIYRSVWWLPHSYTNQAVNFYLIDLNLVVFILIILSRRVLYLLGCRFLDKIMPTKLSLIAYHCYRLILFGIMLSILSWCAYYIVLNHPIMYICYLCYPIIVYAILFGFSIAPFFEVISWSQDEKPPLHACSTNAGDIRSEVENLKMNFNNRLKQILFSSVFNACYAGFIPCCFVQNFVYYDVYWATQHVTFISLSCFTSYTNHILHLRYCDILHRSALHLGYWDKVETRSVLPVAYSWQEDMLWPNGALVRHGRDMYRAHGNTNAAEPGNAAFTRFYSMFKNPSIALSGLLVLQICIVLYQLILLIRSVFWYHIVSLMFLLFFNYYILFKIGRDYLVS</sequence>
<feature type="non-terminal residue" evidence="7">
    <location>
        <position position="422"/>
    </location>
</feature>
<evidence type="ECO:0000256" key="6">
    <source>
        <dbReference type="SAM" id="Phobius"/>
    </source>
</evidence>
<dbReference type="AlphaFoldDB" id="A0A0T6AZH4"/>
<protein>
    <recommendedName>
        <fullName evidence="9">Transmembrane protein 39A</fullName>
    </recommendedName>
</protein>
<dbReference type="OrthoDB" id="438179at2759"/>
<feature type="transmembrane region" description="Helical" evidence="6">
    <location>
        <begin position="65"/>
        <end position="84"/>
    </location>
</feature>
<keyword evidence="5 6" id="KW-0472">Membrane</keyword>
<evidence type="ECO:0000256" key="2">
    <source>
        <dbReference type="ARBA" id="ARBA00010737"/>
    </source>
</evidence>
<dbReference type="InterPro" id="IPR019397">
    <property type="entry name" value="Uncharacterised_TMEM39"/>
</dbReference>
<comment type="subcellular location">
    <subcellularLocation>
        <location evidence="1">Membrane</location>
        <topology evidence="1">Multi-pass membrane protein</topology>
    </subcellularLocation>
</comment>
<dbReference type="PANTHER" id="PTHR12995:SF4">
    <property type="entry name" value="FI21814P1"/>
    <property type="match status" value="1"/>
</dbReference>
<dbReference type="Pfam" id="PF10271">
    <property type="entry name" value="Tmp39"/>
    <property type="match status" value="2"/>
</dbReference>
<organism evidence="7 8">
    <name type="scientific">Oryctes borbonicus</name>
    <dbReference type="NCBI Taxonomy" id="1629725"/>
    <lineage>
        <taxon>Eukaryota</taxon>
        <taxon>Metazoa</taxon>
        <taxon>Ecdysozoa</taxon>
        <taxon>Arthropoda</taxon>
        <taxon>Hexapoda</taxon>
        <taxon>Insecta</taxon>
        <taxon>Pterygota</taxon>
        <taxon>Neoptera</taxon>
        <taxon>Endopterygota</taxon>
        <taxon>Coleoptera</taxon>
        <taxon>Polyphaga</taxon>
        <taxon>Scarabaeiformia</taxon>
        <taxon>Scarabaeidae</taxon>
        <taxon>Dynastinae</taxon>
        <taxon>Oryctes</taxon>
    </lineage>
</organism>
<feature type="transmembrane region" description="Helical" evidence="6">
    <location>
        <begin position="147"/>
        <end position="167"/>
    </location>
</feature>
<proteinExistence type="inferred from homology"/>
<evidence type="ECO:0000256" key="1">
    <source>
        <dbReference type="ARBA" id="ARBA00004141"/>
    </source>
</evidence>
<evidence type="ECO:0000256" key="5">
    <source>
        <dbReference type="ARBA" id="ARBA00023136"/>
    </source>
</evidence>
<feature type="transmembrane region" description="Helical" evidence="6">
    <location>
        <begin position="268"/>
        <end position="289"/>
    </location>
</feature>
<feature type="transmembrane region" description="Helical" evidence="6">
    <location>
        <begin position="104"/>
        <end position="127"/>
    </location>
</feature>
<evidence type="ECO:0000256" key="4">
    <source>
        <dbReference type="ARBA" id="ARBA00022989"/>
    </source>
</evidence>
<dbReference type="Proteomes" id="UP000051574">
    <property type="component" value="Unassembled WGS sequence"/>
</dbReference>
<dbReference type="EMBL" id="LJIG01022452">
    <property type="protein sequence ID" value="KRT80518.1"/>
    <property type="molecule type" value="Genomic_DNA"/>
</dbReference>
<comment type="similarity">
    <text evidence="2">Belongs to the TMEM39 family.</text>
</comment>
<evidence type="ECO:0000256" key="3">
    <source>
        <dbReference type="ARBA" id="ARBA00022692"/>
    </source>
</evidence>
<gene>
    <name evidence="7" type="ORF">AMK59_6496</name>
</gene>
<evidence type="ECO:0000313" key="7">
    <source>
        <dbReference type="EMBL" id="KRT80518.1"/>
    </source>
</evidence>
<reference evidence="7 8" key="1">
    <citation type="submission" date="2015-09" db="EMBL/GenBank/DDBJ databases">
        <title>Draft genome of the scarab beetle Oryctes borbonicus.</title>
        <authorList>
            <person name="Meyer J.M."/>
            <person name="Markov G.V."/>
            <person name="Baskaran P."/>
            <person name="Herrmann M."/>
            <person name="Sommer R.J."/>
            <person name="Roedelsperger C."/>
        </authorList>
    </citation>
    <scope>NUCLEOTIDE SEQUENCE [LARGE SCALE GENOMIC DNA]</scope>
    <source>
        <strain evidence="7">OB123</strain>
        <tissue evidence="7">Whole animal</tissue>
    </source>
</reference>
<comment type="caution">
    <text evidence="7">The sequence shown here is derived from an EMBL/GenBank/DDBJ whole genome shotgun (WGS) entry which is preliminary data.</text>
</comment>
<name>A0A0T6AZH4_9SCAR</name>
<evidence type="ECO:0008006" key="9">
    <source>
        <dbReference type="Google" id="ProtNLM"/>
    </source>
</evidence>